<sequence>MSAETTEIQRRFLRTGTLRILADRPLIRAACDHIERLEKELSPWLQEFAPMDTIEVAKRIQDLEAEVRMACQDRETLEQAADEYQAEVFELKRELGEAREALTPLLALQVKCIHCAHIKVLHIPWKDDEGKERWGDCQRHLCKCPGWPTPAALPQEPGDGR</sequence>
<feature type="coiled-coil region" evidence="1">
    <location>
        <begin position="60"/>
        <end position="101"/>
    </location>
</feature>
<comment type="caution">
    <text evidence="2">The sequence shown here is derived from an EMBL/GenBank/DDBJ whole genome shotgun (WGS) entry which is preliminary data.</text>
</comment>
<reference evidence="2" key="1">
    <citation type="journal article" date="2015" name="Nature">
        <title>Complex archaea that bridge the gap between prokaryotes and eukaryotes.</title>
        <authorList>
            <person name="Spang A."/>
            <person name="Saw J.H."/>
            <person name="Jorgensen S.L."/>
            <person name="Zaremba-Niedzwiedzka K."/>
            <person name="Martijn J."/>
            <person name="Lind A.E."/>
            <person name="van Eijk R."/>
            <person name="Schleper C."/>
            <person name="Guy L."/>
            <person name="Ettema T.J."/>
        </authorList>
    </citation>
    <scope>NUCLEOTIDE SEQUENCE</scope>
</reference>
<protein>
    <submittedName>
        <fullName evidence="2">Uncharacterized protein</fullName>
    </submittedName>
</protein>
<organism evidence="2">
    <name type="scientific">marine sediment metagenome</name>
    <dbReference type="NCBI Taxonomy" id="412755"/>
    <lineage>
        <taxon>unclassified sequences</taxon>
        <taxon>metagenomes</taxon>
        <taxon>ecological metagenomes</taxon>
    </lineage>
</organism>
<evidence type="ECO:0000256" key="1">
    <source>
        <dbReference type="SAM" id="Coils"/>
    </source>
</evidence>
<dbReference type="AlphaFoldDB" id="A0A0F9JIM2"/>
<evidence type="ECO:0000313" key="2">
    <source>
        <dbReference type="EMBL" id="KKM69714.1"/>
    </source>
</evidence>
<gene>
    <name evidence="2" type="ORF">LCGC14_1448050</name>
</gene>
<dbReference type="EMBL" id="LAZR01009944">
    <property type="protein sequence ID" value="KKM69714.1"/>
    <property type="molecule type" value="Genomic_DNA"/>
</dbReference>
<proteinExistence type="predicted"/>
<accession>A0A0F9JIM2</accession>
<keyword evidence="1" id="KW-0175">Coiled coil</keyword>
<name>A0A0F9JIM2_9ZZZZ</name>